<feature type="transmembrane region" description="Helical" evidence="5">
    <location>
        <begin position="12"/>
        <end position="31"/>
    </location>
</feature>
<dbReference type="InterPro" id="IPR047130">
    <property type="entry name" value="7TM_GPCR_Srsx_nematod"/>
</dbReference>
<evidence type="ECO:0000313" key="6">
    <source>
        <dbReference type="EMBL" id="KHJ97412.1"/>
    </source>
</evidence>
<proteinExistence type="predicted"/>
<reference evidence="6 7" key="1">
    <citation type="submission" date="2014-03" db="EMBL/GenBank/DDBJ databases">
        <title>Draft genome of the hookworm Oesophagostomum dentatum.</title>
        <authorList>
            <person name="Mitreva M."/>
        </authorList>
    </citation>
    <scope>NUCLEOTIDE SEQUENCE [LARGE SCALE GENOMIC DNA]</scope>
    <source>
        <strain evidence="6 7">OD-Hann</strain>
    </source>
</reference>
<dbReference type="OrthoDB" id="5820127at2759"/>
<comment type="subcellular location">
    <subcellularLocation>
        <location evidence="1">Membrane</location>
    </subcellularLocation>
</comment>
<organism evidence="6 7">
    <name type="scientific">Oesophagostomum dentatum</name>
    <name type="common">Nodular worm</name>
    <dbReference type="NCBI Taxonomy" id="61180"/>
    <lineage>
        <taxon>Eukaryota</taxon>
        <taxon>Metazoa</taxon>
        <taxon>Ecdysozoa</taxon>
        <taxon>Nematoda</taxon>
        <taxon>Chromadorea</taxon>
        <taxon>Rhabditida</taxon>
        <taxon>Rhabditina</taxon>
        <taxon>Rhabditomorpha</taxon>
        <taxon>Strongyloidea</taxon>
        <taxon>Strongylidae</taxon>
        <taxon>Oesophagostomum</taxon>
    </lineage>
</organism>
<keyword evidence="2 5" id="KW-0812">Transmembrane</keyword>
<evidence type="ECO:0008006" key="8">
    <source>
        <dbReference type="Google" id="ProtNLM"/>
    </source>
</evidence>
<feature type="transmembrane region" description="Helical" evidence="5">
    <location>
        <begin position="52"/>
        <end position="73"/>
    </location>
</feature>
<evidence type="ECO:0000313" key="7">
    <source>
        <dbReference type="Proteomes" id="UP000053660"/>
    </source>
</evidence>
<dbReference type="Pfam" id="PF10320">
    <property type="entry name" value="7TM_GPCR_Srsx"/>
    <property type="match status" value="1"/>
</dbReference>
<feature type="transmembrane region" description="Helical" evidence="5">
    <location>
        <begin position="85"/>
        <end position="107"/>
    </location>
</feature>
<protein>
    <recommendedName>
        <fullName evidence="8">G-protein coupled receptors family 1 profile domain-containing protein</fullName>
    </recommendedName>
</protein>
<dbReference type="PANTHER" id="PTHR23360">
    <property type="entry name" value="G-PROTEIN COUPLED RECEPTORS FAMILY 1 PROFILE DOMAIN-CONTAINING PROTEIN-RELATED"/>
    <property type="match status" value="1"/>
</dbReference>
<accession>A0A0B1TNJ2</accession>
<dbReference type="GO" id="GO:0004930">
    <property type="term" value="F:G protein-coupled receptor activity"/>
    <property type="evidence" value="ECO:0007669"/>
    <property type="project" value="InterPro"/>
</dbReference>
<evidence type="ECO:0000256" key="5">
    <source>
        <dbReference type="SAM" id="Phobius"/>
    </source>
</evidence>
<dbReference type="AlphaFoldDB" id="A0A0B1TNJ2"/>
<dbReference type="Gene3D" id="1.20.1070.10">
    <property type="entry name" value="Rhodopsin 7-helix transmembrane proteins"/>
    <property type="match status" value="1"/>
</dbReference>
<dbReference type="SMART" id="SM01381">
    <property type="entry name" value="7TM_GPCR_Srsx"/>
    <property type="match status" value="1"/>
</dbReference>
<dbReference type="InterPro" id="IPR019424">
    <property type="entry name" value="7TM_GPCR_Srsx"/>
</dbReference>
<evidence type="ECO:0000256" key="1">
    <source>
        <dbReference type="ARBA" id="ARBA00004370"/>
    </source>
</evidence>
<dbReference type="SUPFAM" id="SSF81321">
    <property type="entry name" value="Family A G protein-coupled receptor-like"/>
    <property type="match status" value="1"/>
</dbReference>
<dbReference type="GO" id="GO:0016020">
    <property type="term" value="C:membrane"/>
    <property type="evidence" value="ECO:0007669"/>
    <property type="project" value="UniProtKB-SubCell"/>
</dbReference>
<evidence type="ECO:0000256" key="4">
    <source>
        <dbReference type="ARBA" id="ARBA00023136"/>
    </source>
</evidence>
<evidence type="ECO:0000256" key="3">
    <source>
        <dbReference type="ARBA" id="ARBA00022989"/>
    </source>
</evidence>
<sequence>MTAAMHGQVKQVFVNGAAVFVTLLLACYVVFLIKIRKTEIRDKNLRSIYRSLILISLTVVFGWFATSGIATAASAQHIDINDVRLTLFAGLFLNLSISSNFFIYYIVSEQYRESFDRYLHIGVLRKIARKQRPVSTLPLPSTATTMSRRNFA</sequence>
<gene>
    <name evidence="6" type="ORF">OESDEN_02617</name>
</gene>
<keyword evidence="3 5" id="KW-1133">Transmembrane helix</keyword>
<keyword evidence="7" id="KW-1185">Reference proteome</keyword>
<evidence type="ECO:0000256" key="2">
    <source>
        <dbReference type="ARBA" id="ARBA00022692"/>
    </source>
</evidence>
<dbReference type="EMBL" id="KN549458">
    <property type="protein sequence ID" value="KHJ97412.1"/>
    <property type="molecule type" value="Genomic_DNA"/>
</dbReference>
<dbReference type="Proteomes" id="UP000053660">
    <property type="component" value="Unassembled WGS sequence"/>
</dbReference>
<dbReference type="InterPro" id="IPR000276">
    <property type="entry name" value="GPCR_Rhodpsn"/>
</dbReference>
<name>A0A0B1TNJ2_OESDE</name>
<keyword evidence="4 5" id="KW-0472">Membrane</keyword>